<dbReference type="AlphaFoldDB" id="A0A653DKW3"/>
<dbReference type="PANTHER" id="PTHR34239">
    <property type="entry name" value="APPLE DOMAIN-CONTAINING PROTEIN"/>
    <property type="match status" value="1"/>
</dbReference>
<evidence type="ECO:0000313" key="2">
    <source>
        <dbReference type="EMBL" id="VEN60833.1"/>
    </source>
</evidence>
<accession>A0A653DKW3</accession>
<dbReference type="OrthoDB" id="6756251at2759"/>
<dbReference type="PANTHER" id="PTHR34239:SF2">
    <property type="entry name" value="TRANSPOSABLE ELEMENT P TRANSPOSASE_THAP9 CONSERVED DOMAIN-CONTAINING PROTEIN"/>
    <property type="match status" value="1"/>
</dbReference>
<dbReference type="Proteomes" id="UP000410492">
    <property type="component" value="Unassembled WGS sequence"/>
</dbReference>
<organism evidence="2 3">
    <name type="scientific">Callosobruchus maculatus</name>
    <name type="common">Southern cowpea weevil</name>
    <name type="synonym">Pulse bruchid</name>
    <dbReference type="NCBI Taxonomy" id="64391"/>
    <lineage>
        <taxon>Eukaryota</taxon>
        <taxon>Metazoa</taxon>
        <taxon>Ecdysozoa</taxon>
        <taxon>Arthropoda</taxon>
        <taxon>Hexapoda</taxon>
        <taxon>Insecta</taxon>
        <taxon>Pterygota</taxon>
        <taxon>Neoptera</taxon>
        <taxon>Endopterygota</taxon>
        <taxon>Coleoptera</taxon>
        <taxon>Polyphaga</taxon>
        <taxon>Cucujiformia</taxon>
        <taxon>Chrysomeloidea</taxon>
        <taxon>Chrysomelidae</taxon>
        <taxon>Bruchinae</taxon>
        <taxon>Bruchini</taxon>
        <taxon>Callosobruchus</taxon>
    </lineage>
</organism>
<proteinExistence type="predicted"/>
<feature type="compositionally biased region" description="Low complexity" evidence="1">
    <location>
        <begin position="11"/>
        <end position="21"/>
    </location>
</feature>
<feature type="region of interest" description="Disordered" evidence="1">
    <location>
        <begin position="1"/>
        <end position="25"/>
    </location>
</feature>
<evidence type="ECO:0000313" key="3">
    <source>
        <dbReference type="Proteomes" id="UP000410492"/>
    </source>
</evidence>
<keyword evidence="3" id="KW-1185">Reference proteome</keyword>
<reference evidence="2 3" key="1">
    <citation type="submission" date="2019-01" db="EMBL/GenBank/DDBJ databases">
        <authorList>
            <person name="Sayadi A."/>
        </authorList>
    </citation>
    <scope>NUCLEOTIDE SEQUENCE [LARGE SCALE GENOMIC DNA]</scope>
</reference>
<evidence type="ECO:0000256" key="1">
    <source>
        <dbReference type="SAM" id="MobiDB-lite"/>
    </source>
</evidence>
<protein>
    <submittedName>
        <fullName evidence="2">Uncharacterized protein</fullName>
    </submittedName>
</protein>
<name>A0A653DKW3_CALMS</name>
<gene>
    <name evidence="2" type="ORF">CALMAC_LOCUS18402</name>
</gene>
<sequence length="208" mass="23333">MQEHLSKLCESSESSETSSEGEMPDGEFTILKNIEPDVTIDEIEHTGQGFSALGPRPDSLDNLGKDLHEEIVVRCNNFFKKGLPKDQQEALIAKHKIPSNCKSLQPPQINADVQPCLIKLVLEHNRFISALQQQLGDGLSSLAEACQLFANVHHGLSVHRRLKIIPDLNPECKKEADTLKMYEFLFNTKFAEAMRNEHAIKKASVDFK</sequence>
<dbReference type="EMBL" id="CAACVG010012782">
    <property type="protein sequence ID" value="VEN60833.1"/>
    <property type="molecule type" value="Genomic_DNA"/>
</dbReference>